<accession>A0A444L794</accession>
<evidence type="ECO:0000313" key="3">
    <source>
        <dbReference type="Proteomes" id="UP000288215"/>
    </source>
</evidence>
<dbReference type="GO" id="GO:0004066">
    <property type="term" value="F:asparagine synthase (glutamine-hydrolyzing) activity"/>
    <property type="evidence" value="ECO:0007669"/>
    <property type="project" value="InterPro"/>
</dbReference>
<protein>
    <recommendedName>
        <fullName evidence="1">Asparagine synthetase domain-containing protein</fullName>
    </recommendedName>
</protein>
<organism evidence="2 3">
    <name type="scientific">Methanosuratincola subterraneus</name>
    <dbReference type="NCBI Taxonomy" id="2593994"/>
    <lineage>
        <taxon>Archaea</taxon>
        <taxon>Thermoproteota</taxon>
        <taxon>Methanosuratincolia</taxon>
        <taxon>Candidatus Methanomethylicales</taxon>
        <taxon>Candidatus Methanomethylicaceae</taxon>
        <taxon>Candidatus Methanosuratincola (ex Vanwonterghem et al. 2016)</taxon>
    </lineage>
</organism>
<dbReference type="PANTHER" id="PTHR43284">
    <property type="entry name" value="ASPARAGINE SYNTHETASE (GLUTAMINE-HYDROLYZING)"/>
    <property type="match status" value="1"/>
</dbReference>
<dbReference type="Proteomes" id="UP000288215">
    <property type="component" value="Unassembled WGS sequence"/>
</dbReference>
<gene>
    <name evidence="2" type="ORF">Metus_1426</name>
</gene>
<dbReference type="SUPFAM" id="SSF52402">
    <property type="entry name" value="Adenine nucleotide alpha hydrolases-like"/>
    <property type="match status" value="1"/>
</dbReference>
<dbReference type="InterPro" id="IPR014729">
    <property type="entry name" value="Rossmann-like_a/b/a_fold"/>
</dbReference>
<dbReference type="Pfam" id="PF00733">
    <property type="entry name" value="Asn_synthase"/>
    <property type="match status" value="1"/>
</dbReference>
<sequence>MFDIKLNFNYGYQWFRNKNIIVKGYAFYKGILYKEKSLAELFFEVSGELTFESLLRELKGIFAVVIDNDDSIIAAVDITRTFPLFYSMRNNFYISDDTFYLRNKLGLDIDENAAVEFLRCGYVPGKNTLLKGLFQLQAGEFLKADENGVKTKMYHNYLAKKTEINYDQYGYFKTKVHSILDAAITRLEKFANDDFIVVPLSGGYDSRSIVALLKMHNFRNVLCYTYGRPESPEVSISKKVASKLKYEWHFVNYSDELIKDNFLETNWFYELYKYAFNYVSTIHLQDLFAFKTLHDSGLIPDNSIVVPGHSGDFLGGSHLRKLPVPNRHNLMSIIMRKHFTLNEDKNGNLTIEKNLMRYVESCPDFLPYSIDDNWNLKERQSKYIINSNRTYEFFGYRHAIPLWDLELVEFFRRVPPEYKIDKPVYEASLIDCVFKPLDVNFIKKKTIKSSKVFKNLRYLVERTAPYPAKTILRDLLWKDINNMELILKPIITETKRKWSYSESNGIVAEWCLKKVYC</sequence>
<dbReference type="EMBL" id="RXGA01000003">
    <property type="protein sequence ID" value="RWX73452.1"/>
    <property type="molecule type" value="Genomic_DNA"/>
</dbReference>
<name>A0A444L794_METS7</name>
<feature type="domain" description="Asparagine synthetase" evidence="1">
    <location>
        <begin position="198"/>
        <end position="421"/>
    </location>
</feature>
<dbReference type="AlphaFoldDB" id="A0A444L794"/>
<reference evidence="2 3" key="1">
    <citation type="submission" date="2018-12" db="EMBL/GenBank/DDBJ databases">
        <title>The complete genome of the methanogenic archaea of the candidate phylum Verstraetearchaeota, obtained from the metagenome of underground thermal water.</title>
        <authorList>
            <person name="Kadnikov V.V."/>
            <person name="Mardanov A.V."/>
            <person name="Beletsky A.V."/>
            <person name="Karnachuk O.V."/>
            <person name="Ravin N.V."/>
        </authorList>
    </citation>
    <scope>NUCLEOTIDE SEQUENCE [LARGE SCALE GENOMIC DNA]</scope>
    <source>
        <strain evidence="2">Ch88</strain>
    </source>
</reference>
<evidence type="ECO:0000259" key="1">
    <source>
        <dbReference type="Pfam" id="PF00733"/>
    </source>
</evidence>
<dbReference type="Gene3D" id="3.40.50.620">
    <property type="entry name" value="HUPs"/>
    <property type="match status" value="1"/>
</dbReference>
<dbReference type="InterPro" id="IPR001962">
    <property type="entry name" value="Asn_synthase"/>
</dbReference>
<dbReference type="InterPro" id="IPR051786">
    <property type="entry name" value="ASN_synthetase/amidase"/>
</dbReference>
<evidence type="ECO:0000313" key="2">
    <source>
        <dbReference type="EMBL" id="RWX73452.1"/>
    </source>
</evidence>
<proteinExistence type="predicted"/>
<dbReference type="InterPro" id="IPR029055">
    <property type="entry name" value="Ntn_hydrolases_N"/>
</dbReference>
<dbReference type="SUPFAM" id="SSF56235">
    <property type="entry name" value="N-terminal nucleophile aminohydrolases (Ntn hydrolases)"/>
    <property type="match status" value="1"/>
</dbReference>
<comment type="caution">
    <text evidence="2">The sequence shown here is derived from an EMBL/GenBank/DDBJ whole genome shotgun (WGS) entry which is preliminary data.</text>
</comment>
<dbReference type="PANTHER" id="PTHR43284:SF1">
    <property type="entry name" value="ASPARAGINE SYNTHETASE"/>
    <property type="match status" value="1"/>
</dbReference>
<dbReference type="GO" id="GO:0006529">
    <property type="term" value="P:asparagine biosynthetic process"/>
    <property type="evidence" value="ECO:0007669"/>
    <property type="project" value="InterPro"/>
</dbReference>
<dbReference type="Gene3D" id="3.60.20.10">
    <property type="entry name" value="Glutamine Phosphoribosylpyrophosphate, subunit 1, domain 1"/>
    <property type="match status" value="1"/>
</dbReference>